<name>A0ABW2Y011_9ACTN</name>
<dbReference type="Proteomes" id="UP001597063">
    <property type="component" value="Unassembled WGS sequence"/>
</dbReference>
<feature type="signal peptide" evidence="1">
    <location>
        <begin position="1"/>
        <end position="19"/>
    </location>
</feature>
<protein>
    <recommendedName>
        <fullName evidence="4">DUF4382 domain-containing protein</fullName>
    </recommendedName>
</protein>
<evidence type="ECO:0000256" key="1">
    <source>
        <dbReference type="SAM" id="SignalP"/>
    </source>
</evidence>
<dbReference type="RefSeq" id="WP_131761362.1">
    <property type="nucleotide sequence ID" value="NZ_CAACUY010000161.1"/>
</dbReference>
<evidence type="ECO:0000313" key="2">
    <source>
        <dbReference type="EMBL" id="MFD0690637.1"/>
    </source>
</evidence>
<dbReference type="PROSITE" id="PS51257">
    <property type="entry name" value="PROKAR_LIPOPROTEIN"/>
    <property type="match status" value="1"/>
</dbReference>
<reference evidence="3" key="1">
    <citation type="journal article" date="2019" name="Int. J. Syst. Evol. Microbiol.">
        <title>The Global Catalogue of Microorganisms (GCM) 10K type strain sequencing project: providing services to taxonomists for standard genome sequencing and annotation.</title>
        <authorList>
            <consortium name="The Broad Institute Genomics Platform"/>
            <consortium name="The Broad Institute Genome Sequencing Center for Infectious Disease"/>
            <person name="Wu L."/>
            <person name="Ma J."/>
        </authorList>
    </citation>
    <scope>NUCLEOTIDE SEQUENCE [LARGE SCALE GENOMIC DNA]</scope>
    <source>
        <strain evidence="3">JCM 9371</strain>
    </source>
</reference>
<sequence length="298" mass="31434">MFRRLPILAASAVLTTGLAAGCDGSSHCTAVRIADAYEVYAPVVFTVLPEVLPKTIPGLAVDLGLFTADTLARYMIDHKVKDGRTWLLIEQTIQGQRKTTVFELGTARELKVSVNGAQLRQVDLYVRERQVRVVIPQDTPATVTVTDASGGDGVARHGTVAGDLAGTRDLDTGRVFRHTLGKADPPASRAGDVRARAFSINGGLDLVNGARAARFTGPGRPTLAACRSVPATAWASKFRGYGSSGKDLAWCLRTNAGYYGLATPNSGASGGVVYLLWAQPGLPVTAAAPVSPEKMKKC</sequence>
<evidence type="ECO:0008006" key="4">
    <source>
        <dbReference type="Google" id="ProtNLM"/>
    </source>
</evidence>
<feature type="chain" id="PRO_5045889834" description="DUF4382 domain-containing protein" evidence="1">
    <location>
        <begin position="20"/>
        <end position="298"/>
    </location>
</feature>
<evidence type="ECO:0000313" key="3">
    <source>
        <dbReference type="Proteomes" id="UP001597063"/>
    </source>
</evidence>
<proteinExistence type="predicted"/>
<dbReference type="EMBL" id="JBHTGP010000018">
    <property type="protein sequence ID" value="MFD0690637.1"/>
    <property type="molecule type" value="Genomic_DNA"/>
</dbReference>
<keyword evidence="3" id="KW-1185">Reference proteome</keyword>
<gene>
    <name evidence="2" type="ORF">ACFQZM_39540</name>
</gene>
<keyword evidence="1" id="KW-0732">Signal</keyword>
<accession>A0ABW2Y011</accession>
<comment type="caution">
    <text evidence="2">The sequence shown here is derived from an EMBL/GenBank/DDBJ whole genome shotgun (WGS) entry which is preliminary data.</text>
</comment>
<organism evidence="2 3">
    <name type="scientific">Actinomadura fibrosa</name>
    <dbReference type="NCBI Taxonomy" id="111802"/>
    <lineage>
        <taxon>Bacteria</taxon>
        <taxon>Bacillati</taxon>
        <taxon>Actinomycetota</taxon>
        <taxon>Actinomycetes</taxon>
        <taxon>Streptosporangiales</taxon>
        <taxon>Thermomonosporaceae</taxon>
        <taxon>Actinomadura</taxon>
    </lineage>
</organism>